<gene>
    <name evidence="6" type="ORF">B0H15DRAFT_825632</name>
</gene>
<evidence type="ECO:0000313" key="7">
    <source>
        <dbReference type="Proteomes" id="UP001222325"/>
    </source>
</evidence>
<dbReference type="Pfam" id="PF01753">
    <property type="entry name" value="zf-MYND"/>
    <property type="match status" value="1"/>
</dbReference>
<evidence type="ECO:0000256" key="2">
    <source>
        <dbReference type="ARBA" id="ARBA00022771"/>
    </source>
</evidence>
<dbReference type="GO" id="GO:0008270">
    <property type="term" value="F:zinc ion binding"/>
    <property type="evidence" value="ECO:0007669"/>
    <property type="project" value="UniProtKB-KW"/>
</dbReference>
<keyword evidence="1" id="KW-0479">Metal-binding</keyword>
<dbReference type="AlphaFoldDB" id="A0AAD6XVT8"/>
<keyword evidence="7" id="KW-1185">Reference proteome</keyword>
<evidence type="ECO:0000256" key="1">
    <source>
        <dbReference type="ARBA" id="ARBA00022723"/>
    </source>
</evidence>
<protein>
    <recommendedName>
        <fullName evidence="5">MYND-type domain-containing protein</fullName>
    </recommendedName>
</protein>
<name>A0AAD6XVT8_9AGAR</name>
<evidence type="ECO:0000313" key="6">
    <source>
        <dbReference type="EMBL" id="KAJ7096564.1"/>
    </source>
</evidence>
<dbReference type="PROSITE" id="PS50865">
    <property type="entry name" value="ZF_MYND_2"/>
    <property type="match status" value="1"/>
</dbReference>
<reference evidence="6" key="1">
    <citation type="submission" date="2023-03" db="EMBL/GenBank/DDBJ databases">
        <title>Massive genome expansion in bonnet fungi (Mycena s.s.) driven by repeated elements and novel gene families across ecological guilds.</title>
        <authorList>
            <consortium name="Lawrence Berkeley National Laboratory"/>
            <person name="Harder C.B."/>
            <person name="Miyauchi S."/>
            <person name="Viragh M."/>
            <person name="Kuo A."/>
            <person name="Thoen E."/>
            <person name="Andreopoulos B."/>
            <person name="Lu D."/>
            <person name="Skrede I."/>
            <person name="Drula E."/>
            <person name="Henrissat B."/>
            <person name="Morin E."/>
            <person name="Kohler A."/>
            <person name="Barry K."/>
            <person name="LaButti K."/>
            <person name="Morin E."/>
            <person name="Salamov A."/>
            <person name="Lipzen A."/>
            <person name="Mereny Z."/>
            <person name="Hegedus B."/>
            <person name="Baldrian P."/>
            <person name="Stursova M."/>
            <person name="Weitz H."/>
            <person name="Taylor A."/>
            <person name="Grigoriev I.V."/>
            <person name="Nagy L.G."/>
            <person name="Martin F."/>
            <person name="Kauserud H."/>
        </authorList>
    </citation>
    <scope>NUCLEOTIDE SEQUENCE</scope>
    <source>
        <strain evidence="6">CBHHK173m</strain>
    </source>
</reference>
<comment type="caution">
    <text evidence="6">The sequence shown here is derived from an EMBL/GenBank/DDBJ whole genome shotgun (WGS) entry which is preliminary data.</text>
</comment>
<dbReference type="InterPro" id="IPR002893">
    <property type="entry name" value="Znf_MYND"/>
</dbReference>
<proteinExistence type="predicted"/>
<evidence type="ECO:0000259" key="5">
    <source>
        <dbReference type="PROSITE" id="PS50865"/>
    </source>
</evidence>
<evidence type="ECO:0000256" key="4">
    <source>
        <dbReference type="PROSITE-ProRule" id="PRU00134"/>
    </source>
</evidence>
<dbReference type="EMBL" id="JARJCN010000011">
    <property type="protein sequence ID" value="KAJ7096564.1"/>
    <property type="molecule type" value="Genomic_DNA"/>
</dbReference>
<keyword evidence="3" id="KW-0862">Zinc</keyword>
<evidence type="ECO:0000256" key="3">
    <source>
        <dbReference type="ARBA" id="ARBA00022833"/>
    </source>
</evidence>
<keyword evidence="2 4" id="KW-0863">Zinc-finger</keyword>
<feature type="domain" description="MYND-type" evidence="5">
    <location>
        <begin position="270"/>
        <end position="316"/>
    </location>
</feature>
<dbReference type="Gene3D" id="6.10.140.2220">
    <property type="match status" value="1"/>
</dbReference>
<sequence length="444" mass="49800">MAQQPTSIETTLGIPSFRDGIEKWNAAWEAYFPRISYLLGDLDYLLGDLQDCGPFPKDGASRDDRLSVTRRLRRQLSTMQKELRALATTCVFRPDFCWQKLAPSARKAHILEGLLCTCLADPIVMPPTRMRTSDITLASMEANNGAGFLTLLRRYVPNNDVKMCDGDCVSYPYPEWKEDELEEIRQAGFEEEIRCRIFSRDDFLSSFLLHTIHSILGFPRPSEISVKSYGKIGVTAAFDEAQKALKPINSKKKGSELQSAAPVYRLGSLCESCEQEEQPGTRFSVCKNCKDVMSRKIYYCSRECQLYDWPAHKKICGKELAVDTVHETSEASLADAVFLLRRIGPALNGYQRSPALLLQIQILDVTPSREYCLFSSLGPQPIAIPHFIPRLVFRLACQTAMSTGDAECIVAICEGMLSLDPATYESCAAQISAEYRVDAFALFK</sequence>
<dbReference type="SUPFAM" id="SSF144232">
    <property type="entry name" value="HIT/MYND zinc finger-like"/>
    <property type="match status" value="1"/>
</dbReference>
<accession>A0AAD6XVT8</accession>
<dbReference type="Proteomes" id="UP001222325">
    <property type="component" value="Unassembled WGS sequence"/>
</dbReference>
<organism evidence="6 7">
    <name type="scientific">Mycena belliarum</name>
    <dbReference type="NCBI Taxonomy" id="1033014"/>
    <lineage>
        <taxon>Eukaryota</taxon>
        <taxon>Fungi</taxon>
        <taxon>Dikarya</taxon>
        <taxon>Basidiomycota</taxon>
        <taxon>Agaricomycotina</taxon>
        <taxon>Agaricomycetes</taxon>
        <taxon>Agaricomycetidae</taxon>
        <taxon>Agaricales</taxon>
        <taxon>Marasmiineae</taxon>
        <taxon>Mycenaceae</taxon>
        <taxon>Mycena</taxon>
    </lineage>
</organism>